<evidence type="ECO:0000256" key="3">
    <source>
        <dbReference type="ARBA" id="ARBA00008486"/>
    </source>
</evidence>
<dbReference type="InterPro" id="IPR006597">
    <property type="entry name" value="Sel1-like"/>
</dbReference>
<evidence type="ECO:0000256" key="10">
    <source>
        <dbReference type="ARBA" id="ARBA00023251"/>
    </source>
</evidence>
<dbReference type="InterPro" id="IPR040239">
    <property type="entry name" value="HcpB-like"/>
</dbReference>
<evidence type="ECO:0000256" key="1">
    <source>
        <dbReference type="ARBA" id="ARBA00001526"/>
    </source>
</evidence>
<comment type="caution">
    <text evidence="11">The sequence shown here is derived from an EMBL/GenBank/DDBJ whole genome shotgun (WGS) entry which is preliminary data.</text>
</comment>
<proteinExistence type="inferred from homology"/>
<comment type="catalytic activity">
    <reaction evidence="1">
        <text>a beta-lactam + H2O = a substituted beta-amino acid</text>
        <dbReference type="Rhea" id="RHEA:20401"/>
        <dbReference type="ChEBI" id="CHEBI:15377"/>
        <dbReference type="ChEBI" id="CHEBI:35627"/>
        <dbReference type="ChEBI" id="CHEBI:140347"/>
        <dbReference type="EC" id="3.5.2.6"/>
    </reaction>
</comment>
<dbReference type="RefSeq" id="WP_302244685.1">
    <property type="nucleotide sequence ID" value="NZ_JAULJQ010000009.1"/>
</dbReference>
<keyword evidence="5" id="KW-0964">Secreted</keyword>
<evidence type="ECO:0000313" key="11">
    <source>
        <dbReference type="EMBL" id="MDO2409912.1"/>
    </source>
</evidence>
<keyword evidence="8" id="KW-0802">TPR repeat</keyword>
<accession>A0ABT8T855</accession>
<dbReference type="Pfam" id="PF08238">
    <property type="entry name" value="Sel1"/>
    <property type="match status" value="3"/>
</dbReference>
<evidence type="ECO:0000313" key="12">
    <source>
        <dbReference type="Proteomes" id="UP001171111"/>
    </source>
</evidence>
<name>A0ABT8T855_9BACT</name>
<evidence type="ECO:0000256" key="8">
    <source>
        <dbReference type="ARBA" id="ARBA00022803"/>
    </source>
</evidence>
<keyword evidence="7" id="KW-0378">Hydrolase</keyword>
<dbReference type="PANTHER" id="PTHR13891:SF1">
    <property type="entry name" value="CYTOCHROME C OXIDASE ASSEMBLY FACTOR 7"/>
    <property type="match status" value="1"/>
</dbReference>
<protein>
    <recommendedName>
        <fullName evidence="4">beta-lactamase</fullName>
        <ecNumber evidence="4">3.5.2.6</ecNumber>
    </recommendedName>
</protein>
<evidence type="ECO:0000256" key="7">
    <source>
        <dbReference type="ARBA" id="ARBA00022801"/>
    </source>
</evidence>
<dbReference type="SMART" id="SM00028">
    <property type="entry name" value="TPR"/>
    <property type="match status" value="2"/>
</dbReference>
<dbReference type="EMBL" id="JAULJQ010000009">
    <property type="protein sequence ID" value="MDO2409912.1"/>
    <property type="molecule type" value="Genomic_DNA"/>
</dbReference>
<sequence length="156" mass="17026">MKKSLVAALAVFSLVNAEQISIGGTSFERVDALKAYEVGCASNDADACFEAGWIHYQRQNLNKAIELYTRACNANNYKACTNLGALYFSGEGVKVDIKKAKELFSKACELGDGDGCNNTAFLYEQKKDIKTALKLYKKACDLGHQIACGAYKELSK</sequence>
<gene>
    <name evidence="11" type="ORF">Q2362_07375</name>
</gene>
<dbReference type="Gene3D" id="1.25.40.10">
    <property type="entry name" value="Tetratricopeptide repeat domain"/>
    <property type="match status" value="1"/>
</dbReference>
<organism evidence="11 12">
    <name type="scientific">Campylobacter magnus</name>
    <dbReference type="NCBI Taxonomy" id="3026462"/>
    <lineage>
        <taxon>Bacteria</taxon>
        <taxon>Pseudomonadati</taxon>
        <taxon>Campylobacterota</taxon>
        <taxon>Epsilonproteobacteria</taxon>
        <taxon>Campylobacterales</taxon>
        <taxon>Campylobacteraceae</taxon>
        <taxon>Campylobacter</taxon>
    </lineage>
</organism>
<evidence type="ECO:0000256" key="4">
    <source>
        <dbReference type="ARBA" id="ARBA00012865"/>
    </source>
</evidence>
<keyword evidence="9" id="KW-1015">Disulfide bond</keyword>
<comment type="subcellular location">
    <subcellularLocation>
        <location evidence="2">Secreted</location>
    </subcellularLocation>
</comment>
<dbReference type="InterPro" id="IPR011990">
    <property type="entry name" value="TPR-like_helical_dom_sf"/>
</dbReference>
<dbReference type="SUPFAM" id="SSF81901">
    <property type="entry name" value="HCP-like"/>
    <property type="match status" value="1"/>
</dbReference>
<evidence type="ECO:0000256" key="9">
    <source>
        <dbReference type="ARBA" id="ARBA00023157"/>
    </source>
</evidence>
<evidence type="ECO:0000256" key="2">
    <source>
        <dbReference type="ARBA" id="ARBA00004613"/>
    </source>
</evidence>
<keyword evidence="10" id="KW-0046">Antibiotic resistance</keyword>
<reference evidence="11 12" key="1">
    <citation type="submission" date="2023-06" db="EMBL/GenBank/DDBJ databases">
        <title>Campylobacter magnum sp. nov., isolated from cecal contents of domestic pigs (Sus scrofa domesticus).</title>
        <authorList>
            <person name="Papic B."/>
            <person name="Gruntar I."/>
        </authorList>
    </citation>
    <scope>NUCLEOTIDE SEQUENCE [LARGE SCALE GENOMIC DNA]</scope>
    <source>
        <strain evidence="12">34484-21</strain>
    </source>
</reference>
<dbReference type="Proteomes" id="UP001171111">
    <property type="component" value="Unassembled WGS sequence"/>
</dbReference>
<keyword evidence="12" id="KW-1185">Reference proteome</keyword>
<comment type="similarity">
    <text evidence="3">Belongs to the hcp beta-lactamase family.</text>
</comment>
<dbReference type="SMART" id="SM00671">
    <property type="entry name" value="SEL1"/>
    <property type="match status" value="3"/>
</dbReference>
<dbReference type="EC" id="3.5.2.6" evidence="4"/>
<dbReference type="InterPro" id="IPR019734">
    <property type="entry name" value="TPR_rpt"/>
</dbReference>
<evidence type="ECO:0000256" key="6">
    <source>
        <dbReference type="ARBA" id="ARBA00022737"/>
    </source>
</evidence>
<keyword evidence="6" id="KW-0677">Repeat</keyword>
<dbReference type="PANTHER" id="PTHR13891">
    <property type="entry name" value="CYTOCHROME C OXIDASE ASSEMBLY FACTOR 7"/>
    <property type="match status" value="1"/>
</dbReference>
<evidence type="ECO:0000256" key="5">
    <source>
        <dbReference type="ARBA" id="ARBA00022525"/>
    </source>
</evidence>